<evidence type="ECO:0000259" key="4">
    <source>
        <dbReference type="Pfam" id="PF20235"/>
    </source>
</evidence>
<dbReference type="EnsemblPlants" id="ONIVA01G20820.1">
    <property type="protein sequence ID" value="ONIVA01G20820.1"/>
    <property type="gene ID" value="ONIVA01G20820"/>
</dbReference>
<accession>A0A0E0FMN1</accession>
<feature type="domain" description="DUF3615" evidence="2">
    <location>
        <begin position="366"/>
        <end position="442"/>
    </location>
</feature>
<organism evidence="5">
    <name type="scientific">Oryza nivara</name>
    <name type="common">Indian wild rice</name>
    <name type="synonym">Oryza sativa f. spontanea</name>
    <dbReference type="NCBI Taxonomy" id="4536"/>
    <lineage>
        <taxon>Eukaryota</taxon>
        <taxon>Viridiplantae</taxon>
        <taxon>Streptophyta</taxon>
        <taxon>Embryophyta</taxon>
        <taxon>Tracheophyta</taxon>
        <taxon>Spermatophyta</taxon>
        <taxon>Magnoliopsida</taxon>
        <taxon>Liliopsida</taxon>
        <taxon>Poales</taxon>
        <taxon>Poaceae</taxon>
        <taxon>BOP clade</taxon>
        <taxon>Oryzoideae</taxon>
        <taxon>Oryzeae</taxon>
        <taxon>Oryzinae</taxon>
        <taxon>Oryza</taxon>
    </lineage>
</organism>
<dbReference type="Pfam" id="PF13087">
    <property type="entry name" value="AAA_12"/>
    <property type="match status" value="1"/>
</dbReference>
<dbReference type="PANTHER" id="PTHR33120">
    <property type="entry name" value="EXPRESSED PROTEIN-RELATED"/>
    <property type="match status" value="1"/>
</dbReference>
<evidence type="ECO:0000259" key="3">
    <source>
        <dbReference type="Pfam" id="PF13087"/>
    </source>
</evidence>
<protein>
    <submittedName>
        <fullName evidence="5">Uncharacterized protein</fullName>
    </submittedName>
</protein>
<dbReference type="Proteomes" id="UP000006591">
    <property type="component" value="Chromosome 1"/>
</dbReference>
<proteinExistence type="predicted"/>
<dbReference type="Gene3D" id="3.40.50.300">
    <property type="entry name" value="P-loop containing nucleotide triphosphate hydrolases"/>
    <property type="match status" value="2"/>
</dbReference>
<dbReference type="Gramene" id="ONIVA01G20820.1">
    <property type="protein sequence ID" value="ONIVA01G20820.1"/>
    <property type="gene ID" value="ONIVA01G20820"/>
</dbReference>
<feature type="domain" description="PIR2-like helical" evidence="4">
    <location>
        <begin position="281"/>
        <end position="325"/>
    </location>
</feature>
<name>A0A0E0FMN1_ORYNI</name>
<reference evidence="5" key="2">
    <citation type="submission" date="2018-04" db="EMBL/GenBank/DDBJ databases">
        <title>OnivRS2 (Oryza nivara Reference Sequence Version 2).</title>
        <authorList>
            <person name="Zhang J."/>
            <person name="Kudrna D."/>
            <person name="Lee S."/>
            <person name="Talag J."/>
            <person name="Rajasekar S."/>
            <person name="Welchert J."/>
            <person name="Hsing Y.-I."/>
            <person name="Wing R.A."/>
        </authorList>
    </citation>
    <scope>NUCLEOTIDE SEQUENCE [LARGE SCALE GENOMIC DNA]</scope>
</reference>
<evidence type="ECO:0000313" key="5">
    <source>
        <dbReference type="EnsemblPlants" id="ONIVA01G20820.1"/>
    </source>
</evidence>
<evidence type="ECO:0000256" key="1">
    <source>
        <dbReference type="SAM" id="MobiDB-lite"/>
    </source>
</evidence>
<feature type="domain" description="DNA2/NAM7 helicase-like C-terminal" evidence="3">
    <location>
        <begin position="607"/>
        <end position="800"/>
    </location>
</feature>
<keyword evidence="6" id="KW-1185">Reference proteome</keyword>
<dbReference type="InterPro" id="IPR027417">
    <property type="entry name" value="P-loop_NTPase"/>
</dbReference>
<evidence type="ECO:0000313" key="6">
    <source>
        <dbReference type="Proteomes" id="UP000006591"/>
    </source>
</evidence>
<dbReference type="AlphaFoldDB" id="A0A0E0FMN1"/>
<feature type="region of interest" description="Disordered" evidence="1">
    <location>
        <begin position="77"/>
        <end position="182"/>
    </location>
</feature>
<dbReference type="InterPro" id="IPR046527">
    <property type="entry name" value="PIR2-like_helical"/>
</dbReference>
<dbReference type="FunFam" id="3.40.50.300:FF:002328">
    <property type="entry name" value="Helicase-like protein"/>
    <property type="match status" value="1"/>
</dbReference>
<dbReference type="Pfam" id="PF12274">
    <property type="entry name" value="DUF3615"/>
    <property type="match status" value="1"/>
</dbReference>
<dbReference type="InterPro" id="IPR041679">
    <property type="entry name" value="DNA2/NAM7-like_C"/>
</dbReference>
<dbReference type="SUPFAM" id="SSF52540">
    <property type="entry name" value="P-loop containing nucleoside triphosphate hydrolases"/>
    <property type="match status" value="1"/>
</dbReference>
<feature type="region of interest" description="Disordered" evidence="1">
    <location>
        <begin position="1"/>
        <end position="20"/>
    </location>
</feature>
<sequence>MDGRRRRSGRPDVSYGNSDGIAHNRSVILGTIHGYYKEALAVLPLDDLPELAPRLVGAGVCFGFGDPTTNIIANTFSSFLPDKPDPDHRAKSTSARQASRRHRQQQGRMPPATPPPLRRRHEPSPSDRWRASSPSSHLTSATSPPGMRSATCASPTPTSSSPSASSSLIAATTPRMNASSARQPDVDDFIAGSFSLASHLEFVTQTVLADRSYVLSVEKILLLSGMLKKKPRMLDKSDNPMIFADERRLRNCHTDANASGDANCEKVPGGLTISLRAVLLDKIHAKYLKAISRLPMQDVRARYHRALVNGGYCYGPFSCVTNIIERKGGNPAGMSVPTRLQRMHRFILSPKLMYSFPLNLYLRKIEAALRKKGYLYDLQVICVANERVGSQMNFLDFKSPYSHVNFLARPKVGSGLKLFFAEFSNDDDDVSFCCTVSRKSKHGTRIMHPAHPIENYCGGDMDFTEMAHGTHELTNARIISCGKCAGNRVGMCGDDYIYFDPTRDAKFAQCMNRTASRANISWSDILKAAMCGFHSKFQKLTQITKSTFRLHEAAMESINLLIVDDAAKINECDLIIPLRLPVTHILMLGDDFNLQPSKVRENARFTMSPFKRLLNLGFRKHMLTEQYAIHPSIWQFRNEKFYEGRITNGATVISPEYNKKFKGLKFPNYCFIDVTGTDGSSCKEKNTIELATIQYMLEIISKQYYKDLNLRLEDTEVIDVGVLCLCGSNISEIKSSLRQKYASHNKINVHIESADSFQGETYQVVILSMLFKDENTILQIEKINAAITKARHCLWMFGEAASVSARGGVFRELVDDMIERKCILKWNTIATSQSKYALESDDFHGSSSASSNETIHQVASNFRIKSQPQLPIKKDQEIKTVFNTVKNGKLPVAHFRMSENFFSLRPGEIGHYDYQKPYLHPVSSLLASHAVMIIGSAMTMTEVNKRRENSALSI</sequence>
<dbReference type="PANTHER" id="PTHR33120:SF43">
    <property type="entry name" value="PIR2-LIKE HELICAL DOMAIN-CONTAINING PROTEIN"/>
    <property type="match status" value="1"/>
</dbReference>
<feature type="compositionally biased region" description="Low complexity" evidence="1">
    <location>
        <begin position="131"/>
        <end position="174"/>
    </location>
</feature>
<evidence type="ECO:0000259" key="2">
    <source>
        <dbReference type="Pfam" id="PF12274"/>
    </source>
</evidence>
<dbReference type="Pfam" id="PF20235">
    <property type="entry name" value="PIR2-like_helical"/>
    <property type="match status" value="2"/>
</dbReference>
<feature type="domain" description="PIR2-like helical" evidence="4">
    <location>
        <begin position="31"/>
        <end position="93"/>
    </location>
</feature>
<dbReference type="InterPro" id="IPR022059">
    <property type="entry name" value="DUF3615"/>
</dbReference>
<reference evidence="5" key="1">
    <citation type="submission" date="2015-04" db="UniProtKB">
        <authorList>
            <consortium name="EnsemblPlants"/>
        </authorList>
    </citation>
    <scope>IDENTIFICATION</scope>
    <source>
        <strain evidence="5">SL10</strain>
    </source>
</reference>